<dbReference type="OrthoDB" id="5638364at2"/>
<dbReference type="EMBL" id="LN614827">
    <property type="protein sequence ID" value="CEG57459.1"/>
    <property type="molecule type" value="Genomic_DNA"/>
</dbReference>
<sequence>MTIDITKREYRLLLDMVCVAGWMLEAFSEVETQHPEHHGLRTKLFSLYKQMDAEQYIEFDNTLNDYFETQSYEKELQTRFIEPFEDTIFWHELTHRLAMRDAIQEVGKEAFSNMDIKERGKRIDAFEERYQQEFQKNGLDKLIIKSFTS</sequence>
<keyword evidence="2" id="KW-1185">Reference proteome</keyword>
<accession>A0A098G664</accession>
<dbReference type="AlphaFoldDB" id="A0A098G664"/>
<dbReference type="Proteomes" id="UP000032430">
    <property type="component" value="Chromosome I"/>
</dbReference>
<proteinExistence type="predicted"/>
<evidence type="ECO:0000313" key="2">
    <source>
        <dbReference type="Proteomes" id="UP000032430"/>
    </source>
</evidence>
<reference evidence="2" key="1">
    <citation type="submission" date="2014-09" db="EMBL/GenBank/DDBJ databases">
        <authorList>
            <person name="Gomez-Valero L."/>
        </authorList>
    </citation>
    <scope>NUCLEOTIDE SEQUENCE [LARGE SCALE GENOMIC DNA]</scope>
    <source>
        <strain evidence="2">ATCC700992</strain>
    </source>
</reference>
<dbReference type="HOGENOM" id="CLU_142916_0_0_6"/>
<protein>
    <submittedName>
        <fullName evidence="1">Uncharacterized protein</fullName>
    </submittedName>
</protein>
<organism evidence="1 2">
    <name type="scientific">Legionella fallonii LLAP-10</name>
    <dbReference type="NCBI Taxonomy" id="1212491"/>
    <lineage>
        <taxon>Bacteria</taxon>
        <taxon>Pseudomonadati</taxon>
        <taxon>Pseudomonadota</taxon>
        <taxon>Gammaproteobacteria</taxon>
        <taxon>Legionellales</taxon>
        <taxon>Legionellaceae</taxon>
        <taxon>Legionella</taxon>
    </lineage>
</organism>
<dbReference type="KEGG" id="lfa:LFA_2074"/>
<gene>
    <name evidence="1" type="ORF">LFA_2074</name>
</gene>
<evidence type="ECO:0000313" key="1">
    <source>
        <dbReference type="EMBL" id="CEG57459.1"/>
    </source>
</evidence>
<dbReference type="RefSeq" id="WP_045095957.1">
    <property type="nucleotide sequence ID" value="NZ_LN614827.1"/>
</dbReference>
<name>A0A098G664_9GAMM</name>